<name>H6LCB8_ACEWD</name>
<dbReference type="EMBL" id="CP002987">
    <property type="protein sequence ID" value="AFA49831.1"/>
    <property type="molecule type" value="Genomic_DNA"/>
</dbReference>
<evidence type="ECO:0000313" key="5">
    <source>
        <dbReference type="Proteomes" id="UP000007177"/>
    </source>
</evidence>
<proteinExistence type="predicted"/>
<dbReference type="KEGG" id="awo:Awo_c35090"/>
<dbReference type="InterPro" id="IPR024455">
    <property type="entry name" value="Phage_capsid"/>
</dbReference>
<dbReference type="SUPFAM" id="SSF56563">
    <property type="entry name" value="Major capsid protein gp5"/>
    <property type="match status" value="1"/>
</dbReference>
<evidence type="ECO:0000256" key="1">
    <source>
        <dbReference type="ARBA" id="ARBA00004328"/>
    </source>
</evidence>
<evidence type="ECO:0000259" key="2">
    <source>
        <dbReference type="Pfam" id="PF05065"/>
    </source>
</evidence>
<dbReference type="KEGG" id="awo:Awo_c31030"/>
<reference evidence="4 5" key="2">
    <citation type="journal article" date="2012" name="PLoS ONE">
        <title>An ancient pathway combining carbon dioxide fixation with the generation and utilization of a sodium ion gradient for ATP synthesis.</title>
        <authorList>
            <person name="Poehlein A."/>
            <person name="Schmidt S."/>
            <person name="Kaster A.K."/>
            <person name="Goenrich M."/>
            <person name="Vollmers J."/>
            <person name="Thurmer A."/>
            <person name="Bertsch J."/>
            <person name="Schuchmann K."/>
            <person name="Voigt B."/>
            <person name="Hecker M."/>
            <person name="Daniel R."/>
            <person name="Thauer R.K."/>
            <person name="Gottschalk G."/>
            <person name="Muller V."/>
        </authorList>
    </citation>
    <scope>NUCLEOTIDE SEQUENCE [LARGE SCALE GENOMIC DNA]</scope>
    <source>
        <strain evidence="5">ATCC 29683 / DSM 1030 / JCM 2381 / KCTC 1655 / WB1</strain>
        <strain evidence="4">DSM 1030</strain>
    </source>
</reference>
<dbReference type="STRING" id="931626.Awo_c31030"/>
<comment type="subcellular location">
    <subcellularLocation>
        <location evidence="1">Virion</location>
    </subcellularLocation>
</comment>
<dbReference type="HOGENOM" id="CLU_670468_0_0_9"/>
<organism evidence="4 5">
    <name type="scientific">Acetobacterium woodii (strain ATCC 29683 / DSM 1030 / JCM 2381 / KCTC 1655 / WB1)</name>
    <dbReference type="NCBI Taxonomy" id="931626"/>
    <lineage>
        <taxon>Bacteria</taxon>
        <taxon>Bacillati</taxon>
        <taxon>Bacillota</taxon>
        <taxon>Clostridia</taxon>
        <taxon>Eubacteriales</taxon>
        <taxon>Eubacteriaceae</taxon>
        <taxon>Acetobacterium</taxon>
    </lineage>
</organism>
<feature type="domain" description="Phage capsid-like C-terminal" evidence="2">
    <location>
        <begin position="133"/>
        <end position="409"/>
    </location>
</feature>
<accession>H6LCB8</accession>
<dbReference type="OrthoDB" id="9786516at2"/>
<gene>
    <name evidence="3" type="ordered locus">Awo_c31030</name>
    <name evidence="4" type="ordered locus">Awo_c35090</name>
</gene>
<reference evidence="5" key="1">
    <citation type="submission" date="2011-07" db="EMBL/GenBank/DDBJ databases">
        <title>Complete genome sequence of Acetobacterium woodii.</title>
        <authorList>
            <person name="Poehlein A."/>
            <person name="Schmidt S."/>
            <person name="Kaster A.-K."/>
            <person name="Goenrich M."/>
            <person name="Vollmers J."/>
            <person name="Thuermer A."/>
            <person name="Gottschalk G."/>
            <person name="Thauer R.K."/>
            <person name="Daniel R."/>
            <person name="Mueller V."/>
        </authorList>
    </citation>
    <scope>NUCLEOTIDE SEQUENCE [LARGE SCALE GENOMIC DNA]</scope>
    <source>
        <strain evidence="5">ATCC 29683 / DSM 1030 / JCM 2381 / KCTC 1655 / WB1</strain>
    </source>
</reference>
<protein>
    <submittedName>
        <fullName evidence="4">Phage major capsid protein, HK97 family</fullName>
    </submittedName>
</protein>
<dbReference type="Pfam" id="PF05065">
    <property type="entry name" value="Phage_capsid"/>
    <property type="match status" value="1"/>
</dbReference>
<dbReference type="InterPro" id="IPR054612">
    <property type="entry name" value="Phage_capsid-like_C"/>
</dbReference>
<dbReference type="NCBIfam" id="TIGR01554">
    <property type="entry name" value="major_cap_HK97"/>
    <property type="match status" value="1"/>
</dbReference>
<dbReference type="RefSeq" id="WP_014357428.1">
    <property type="nucleotide sequence ID" value="NC_016894.1"/>
</dbReference>
<evidence type="ECO:0000313" key="4">
    <source>
        <dbReference type="EMBL" id="AFA50233.1"/>
    </source>
</evidence>
<sequence>MTKEQYLKMRNELLAEVDGLINSGDVENANAKMAEVTALDNQFEAERTAQANAAALRGAPVVNIETQSVVNQGIEFGQVLASFGETTTETELHERAFYNFLVNKPSTQEEKAVFDRINTDYRNAVQTATDHQVVIPETVTAKIWQEIADAHPVLQDIFKTFVPGDLTLIKDDDSITDAEWIDEATSAEGDDVGFGTVELTGCELPKAVDVSWKIKKMAMGDFLNYIARKIAEKMGNAIAKSVFTGKGKPGESDTFKAQPKGVVTALNAEAGTPQVITFATADPLTYKKITSALAKIKSGYLGSGAAIYADNATIWNELANVLNEMGNPYFVPDPTGAGVGRMFGLPVKEEAAAEGNILIGNYGRGYAMNVNQDITLYQEDHIKARTTTYMSYSIIDGDVVTNKAFALIKKV</sequence>
<keyword evidence="5" id="KW-1185">Reference proteome</keyword>
<dbReference type="EMBL" id="CP002987">
    <property type="protein sequence ID" value="AFA50233.1"/>
    <property type="molecule type" value="Genomic_DNA"/>
</dbReference>
<evidence type="ECO:0000313" key="3">
    <source>
        <dbReference type="EMBL" id="AFA49831.1"/>
    </source>
</evidence>
<dbReference type="AlphaFoldDB" id="H6LCB8"/>
<dbReference type="Proteomes" id="UP000007177">
    <property type="component" value="Chromosome"/>
</dbReference>
<dbReference type="eggNOG" id="COG4653">
    <property type="taxonomic scope" value="Bacteria"/>
</dbReference>